<dbReference type="GO" id="GO:0000976">
    <property type="term" value="F:transcription cis-regulatory region binding"/>
    <property type="evidence" value="ECO:0007669"/>
    <property type="project" value="TreeGrafter"/>
</dbReference>
<keyword evidence="3" id="KW-0804">Transcription</keyword>
<dbReference type="Gene3D" id="3.40.50.2300">
    <property type="match status" value="2"/>
</dbReference>
<dbReference type="Pfam" id="PF13377">
    <property type="entry name" value="Peripla_BP_3"/>
    <property type="match status" value="1"/>
</dbReference>
<evidence type="ECO:0000259" key="4">
    <source>
        <dbReference type="PROSITE" id="PS01124"/>
    </source>
</evidence>
<dbReference type="Pfam" id="PF12833">
    <property type="entry name" value="HTH_18"/>
    <property type="match status" value="1"/>
</dbReference>
<keyword evidence="2" id="KW-0238">DNA-binding</keyword>
<dbReference type="GO" id="GO:0003700">
    <property type="term" value="F:DNA-binding transcription factor activity"/>
    <property type="evidence" value="ECO:0007669"/>
    <property type="project" value="InterPro"/>
</dbReference>
<keyword evidence="6" id="KW-1185">Reference proteome</keyword>
<dbReference type="AlphaFoldDB" id="A0A9X2JFG2"/>
<dbReference type="PANTHER" id="PTHR30146:SF24">
    <property type="entry name" value="XYLOSE OPERON REGULATORY PROTEIN"/>
    <property type="match status" value="1"/>
</dbReference>
<dbReference type="SUPFAM" id="SSF46689">
    <property type="entry name" value="Homeodomain-like"/>
    <property type="match status" value="2"/>
</dbReference>
<sequence>MAKKFLEIAFAFPLGSPQEVFIEGILSYAAEHQRQWSYMLAPESNSISISQLVGWHGDGVIAALNSSAEARCAKRFHLPVVNISSALPKSPVPRAMVDNVTIGELAAEHFLERGYENLAFFGLEDTEYSKQRFGAFANRLAEHGLEPVSYLAAPTFVIRGTGWLREHKALTAWLRKLPKPVGVFATSDARARQLMNSCQQLGVEVPEQVAVLGVDDQQIICEHYHPTISSIARDSVKEGYEAARILDRLLRGQMAKEEDVVVPPVGLVARESTDAVAVQDERLQSVLRFLRANIEQPITVAEVCRHIDVSRRWLEYAFQEMLGESPFHYIRRRRLLHAKSLLSSEKRTSINTIATRCGYTSSNQLAKAFRAEFGESPRDFRRRLSSG</sequence>
<proteinExistence type="predicted"/>
<dbReference type="PANTHER" id="PTHR30146">
    <property type="entry name" value="LACI-RELATED TRANSCRIPTIONAL REPRESSOR"/>
    <property type="match status" value="1"/>
</dbReference>
<dbReference type="InterPro" id="IPR018062">
    <property type="entry name" value="HTH_AraC-typ_CS"/>
</dbReference>
<accession>A0A9X2JFG2</accession>
<name>A0A9X2JFG2_9BACT</name>
<dbReference type="CDD" id="cd01543">
    <property type="entry name" value="PBP1_XylR"/>
    <property type="match status" value="1"/>
</dbReference>
<dbReference type="SMART" id="SM00342">
    <property type="entry name" value="HTH_ARAC"/>
    <property type="match status" value="1"/>
</dbReference>
<dbReference type="Proteomes" id="UP001155241">
    <property type="component" value="Unassembled WGS sequence"/>
</dbReference>
<comment type="caution">
    <text evidence="5">The sequence shown here is derived from an EMBL/GenBank/DDBJ whole genome shotgun (WGS) entry which is preliminary data.</text>
</comment>
<dbReference type="SUPFAM" id="SSF53822">
    <property type="entry name" value="Periplasmic binding protein-like I"/>
    <property type="match status" value="1"/>
</dbReference>
<reference evidence="5" key="1">
    <citation type="submission" date="2022-06" db="EMBL/GenBank/DDBJ databases">
        <title>Aeoliella straminimaris, a novel planctomycete from sediments.</title>
        <authorList>
            <person name="Vitorino I.R."/>
            <person name="Lage O.M."/>
        </authorList>
    </citation>
    <scope>NUCLEOTIDE SEQUENCE</scope>
    <source>
        <strain evidence="5">ICT_H6.2</strain>
    </source>
</reference>
<evidence type="ECO:0000256" key="1">
    <source>
        <dbReference type="ARBA" id="ARBA00023015"/>
    </source>
</evidence>
<feature type="domain" description="HTH araC/xylS-type" evidence="4">
    <location>
        <begin position="284"/>
        <end position="383"/>
    </location>
</feature>
<protein>
    <submittedName>
        <fullName evidence="5">Substrate-binding domain-containing protein</fullName>
    </submittedName>
</protein>
<evidence type="ECO:0000256" key="3">
    <source>
        <dbReference type="ARBA" id="ARBA00023163"/>
    </source>
</evidence>
<dbReference type="EMBL" id="JAMXLR010000028">
    <property type="protein sequence ID" value="MCO6043975.1"/>
    <property type="molecule type" value="Genomic_DNA"/>
</dbReference>
<evidence type="ECO:0000313" key="5">
    <source>
        <dbReference type="EMBL" id="MCO6043975.1"/>
    </source>
</evidence>
<dbReference type="PROSITE" id="PS00041">
    <property type="entry name" value="HTH_ARAC_FAMILY_1"/>
    <property type="match status" value="1"/>
</dbReference>
<dbReference type="Gene3D" id="1.10.10.60">
    <property type="entry name" value="Homeodomain-like"/>
    <property type="match status" value="1"/>
</dbReference>
<dbReference type="InterPro" id="IPR018060">
    <property type="entry name" value="HTH_AraC"/>
</dbReference>
<keyword evidence="1" id="KW-0805">Transcription regulation</keyword>
<dbReference type="InterPro" id="IPR028082">
    <property type="entry name" value="Peripla_BP_I"/>
</dbReference>
<dbReference type="RefSeq" id="WP_252852081.1">
    <property type="nucleotide sequence ID" value="NZ_JAMXLR010000028.1"/>
</dbReference>
<evidence type="ECO:0000313" key="6">
    <source>
        <dbReference type="Proteomes" id="UP001155241"/>
    </source>
</evidence>
<organism evidence="5 6">
    <name type="scientific">Aeoliella straminimaris</name>
    <dbReference type="NCBI Taxonomy" id="2954799"/>
    <lineage>
        <taxon>Bacteria</taxon>
        <taxon>Pseudomonadati</taxon>
        <taxon>Planctomycetota</taxon>
        <taxon>Planctomycetia</taxon>
        <taxon>Pirellulales</taxon>
        <taxon>Lacipirellulaceae</taxon>
        <taxon>Aeoliella</taxon>
    </lineage>
</organism>
<dbReference type="InterPro" id="IPR046335">
    <property type="entry name" value="LacI/GalR-like_sensor"/>
</dbReference>
<dbReference type="InterPro" id="IPR009057">
    <property type="entry name" value="Homeodomain-like_sf"/>
</dbReference>
<evidence type="ECO:0000256" key="2">
    <source>
        <dbReference type="ARBA" id="ARBA00023125"/>
    </source>
</evidence>
<gene>
    <name evidence="5" type="ORF">NG895_08650</name>
</gene>
<dbReference type="PROSITE" id="PS01124">
    <property type="entry name" value="HTH_ARAC_FAMILY_2"/>
    <property type="match status" value="1"/>
</dbReference>